<dbReference type="Proteomes" id="UP000481153">
    <property type="component" value="Unassembled WGS sequence"/>
</dbReference>
<evidence type="ECO:0000313" key="2">
    <source>
        <dbReference type="Proteomes" id="UP000481153"/>
    </source>
</evidence>
<sequence>MHLPFHHRAPFAPRGLVAQPRQTFPYHAHWELIVWPDLRVVQYVPGAIFVLLLHNCPCHAHPEPTAMMAMLPVQHALLDMLVVRTRSCLVLPASIA</sequence>
<evidence type="ECO:0000313" key="1">
    <source>
        <dbReference type="EMBL" id="KAF0741152.1"/>
    </source>
</evidence>
<accession>A0A6G0XLD7</accession>
<dbReference type="AlphaFoldDB" id="A0A6G0XLD7"/>
<organism evidence="1 2">
    <name type="scientific">Aphanomyces euteiches</name>
    <dbReference type="NCBI Taxonomy" id="100861"/>
    <lineage>
        <taxon>Eukaryota</taxon>
        <taxon>Sar</taxon>
        <taxon>Stramenopiles</taxon>
        <taxon>Oomycota</taxon>
        <taxon>Saprolegniomycetes</taxon>
        <taxon>Saprolegniales</taxon>
        <taxon>Verrucalvaceae</taxon>
        <taxon>Aphanomyces</taxon>
    </lineage>
</organism>
<keyword evidence="2" id="KW-1185">Reference proteome</keyword>
<gene>
    <name evidence="1" type="ORF">Ae201684_003715</name>
</gene>
<reference evidence="1 2" key="1">
    <citation type="submission" date="2019-07" db="EMBL/GenBank/DDBJ databases">
        <title>Genomics analysis of Aphanomyces spp. identifies a new class of oomycete effector associated with host adaptation.</title>
        <authorList>
            <person name="Gaulin E."/>
        </authorList>
    </citation>
    <scope>NUCLEOTIDE SEQUENCE [LARGE SCALE GENOMIC DNA]</scope>
    <source>
        <strain evidence="1 2">ATCC 201684</strain>
    </source>
</reference>
<proteinExistence type="predicted"/>
<name>A0A6G0XLD7_9STRA</name>
<protein>
    <submittedName>
        <fullName evidence="1">Uncharacterized protein</fullName>
    </submittedName>
</protein>
<comment type="caution">
    <text evidence="1">The sequence shown here is derived from an EMBL/GenBank/DDBJ whole genome shotgun (WGS) entry which is preliminary data.</text>
</comment>
<dbReference type="EMBL" id="VJMJ01000041">
    <property type="protein sequence ID" value="KAF0741152.1"/>
    <property type="molecule type" value="Genomic_DNA"/>
</dbReference>